<evidence type="ECO:0000313" key="4">
    <source>
        <dbReference type="EMBL" id="GJS71237.1"/>
    </source>
</evidence>
<comment type="caution">
    <text evidence="4">The sequence shown here is derived from an EMBL/GenBank/DDBJ whole genome shotgun (WGS) entry which is preliminary data.</text>
</comment>
<accession>A0ABQ4Y1I3</accession>
<gene>
    <name evidence="4" type="ORF">Tco_0704078</name>
</gene>
<dbReference type="PANTHER" id="PTHR11439">
    <property type="entry name" value="GAG-POL-RELATED RETROTRANSPOSON"/>
    <property type="match status" value="1"/>
</dbReference>
<evidence type="ECO:0000259" key="3">
    <source>
        <dbReference type="Pfam" id="PF25597"/>
    </source>
</evidence>
<protein>
    <submittedName>
        <fullName evidence="4">Retrovirus-related pol polyprotein from transposon TNT 1-94</fullName>
    </submittedName>
</protein>
<feature type="domain" description="Retroviral polymerase SH3-like" evidence="3">
    <location>
        <begin position="137"/>
        <end position="196"/>
    </location>
</feature>
<evidence type="ECO:0000256" key="1">
    <source>
        <dbReference type="SAM" id="MobiDB-lite"/>
    </source>
</evidence>
<feature type="region of interest" description="Disordered" evidence="1">
    <location>
        <begin position="52"/>
        <end position="88"/>
    </location>
</feature>
<reference evidence="4" key="2">
    <citation type="submission" date="2022-01" db="EMBL/GenBank/DDBJ databases">
        <authorList>
            <person name="Yamashiro T."/>
            <person name="Shiraishi A."/>
            <person name="Satake H."/>
            <person name="Nakayama K."/>
        </authorList>
    </citation>
    <scope>NUCLEOTIDE SEQUENCE</scope>
</reference>
<keyword evidence="5" id="KW-1185">Reference proteome</keyword>
<sequence length="532" mass="60946">MKNDNVIAPKMFRINPSKTSREDKFVSINKVRASVRTNQITVSQPHVITKKGINSNLNGLSSTGVENTAKTRRPQSRSNTKNDRVPSKCKSSCIKNKEVEVEEQPRNLLLSKNKKHMSSECNNVKLAIRNDKSKFLCYCNDMKNIGKLSAKCDISFFIGYSADSYAYRVYNRRTKKIIETMNVTFDELSAMAFKQSSSKPKLQGMTSREISSGLDLTYASLTITTQQPTGRIGFTSGSYHDEENTIIQNKTRLVVRGYRQEEGIDFKESFTLVARMEAIRIFLACATHKLFTVFQMDVKTAFLHDTLKEDVYMCQPEGFIDADHPSHVYKLKNHIMVLKQPPRHVVQVYVDDIIFDSKNPRYTQLFADLMKSCFKMSMIREMKFFLGLQVNQSPCGILMKQSNYVLEILKKYGMETCDPVGTPMEIKEKLDLDKNGTLVDAMKYRSMIGALMYLTSSRPDIVHATCLCARYQAKPTEKHLKEVKRIFRYLWGTINIGLWYTKDSSFELTGFLELIMRDVKTPSRVLPVELNS</sequence>
<dbReference type="InterPro" id="IPR043502">
    <property type="entry name" value="DNA/RNA_pol_sf"/>
</dbReference>
<feature type="domain" description="Reverse transcriptase Ty1/copia-type" evidence="2">
    <location>
        <begin position="345"/>
        <end position="425"/>
    </location>
</feature>
<organism evidence="4 5">
    <name type="scientific">Tanacetum coccineum</name>
    <dbReference type="NCBI Taxonomy" id="301880"/>
    <lineage>
        <taxon>Eukaryota</taxon>
        <taxon>Viridiplantae</taxon>
        <taxon>Streptophyta</taxon>
        <taxon>Embryophyta</taxon>
        <taxon>Tracheophyta</taxon>
        <taxon>Spermatophyta</taxon>
        <taxon>Magnoliopsida</taxon>
        <taxon>eudicotyledons</taxon>
        <taxon>Gunneridae</taxon>
        <taxon>Pentapetalae</taxon>
        <taxon>asterids</taxon>
        <taxon>campanulids</taxon>
        <taxon>Asterales</taxon>
        <taxon>Asteraceae</taxon>
        <taxon>Asteroideae</taxon>
        <taxon>Anthemideae</taxon>
        <taxon>Anthemidinae</taxon>
        <taxon>Tanacetum</taxon>
    </lineage>
</organism>
<proteinExistence type="predicted"/>
<dbReference type="Pfam" id="PF07727">
    <property type="entry name" value="RVT_2"/>
    <property type="match status" value="2"/>
</dbReference>
<dbReference type="EMBL" id="BQNB010009992">
    <property type="protein sequence ID" value="GJS71237.1"/>
    <property type="molecule type" value="Genomic_DNA"/>
</dbReference>
<dbReference type="SUPFAM" id="SSF56672">
    <property type="entry name" value="DNA/RNA polymerases"/>
    <property type="match status" value="1"/>
</dbReference>
<evidence type="ECO:0000313" key="5">
    <source>
        <dbReference type="Proteomes" id="UP001151760"/>
    </source>
</evidence>
<dbReference type="Proteomes" id="UP001151760">
    <property type="component" value="Unassembled WGS sequence"/>
</dbReference>
<dbReference type="InterPro" id="IPR057670">
    <property type="entry name" value="SH3_retrovirus"/>
</dbReference>
<dbReference type="PANTHER" id="PTHR11439:SF483">
    <property type="entry name" value="PEPTIDE SYNTHASE GLIP-LIKE, PUTATIVE (AFU_ORTHOLOGUE AFUA_3G12920)-RELATED"/>
    <property type="match status" value="1"/>
</dbReference>
<dbReference type="InterPro" id="IPR013103">
    <property type="entry name" value="RVT_2"/>
</dbReference>
<feature type="domain" description="Reverse transcriptase Ty1/copia-type" evidence="2">
    <location>
        <begin position="242"/>
        <end position="343"/>
    </location>
</feature>
<dbReference type="Pfam" id="PF25597">
    <property type="entry name" value="SH3_retrovirus"/>
    <property type="match status" value="1"/>
</dbReference>
<name>A0ABQ4Y1I3_9ASTR</name>
<reference evidence="4" key="1">
    <citation type="journal article" date="2022" name="Int. J. Mol. Sci.">
        <title>Draft Genome of Tanacetum Coccineum: Genomic Comparison of Closely Related Tanacetum-Family Plants.</title>
        <authorList>
            <person name="Yamashiro T."/>
            <person name="Shiraishi A."/>
            <person name="Nakayama K."/>
            <person name="Satake H."/>
        </authorList>
    </citation>
    <scope>NUCLEOTIDE SEQUENCE</scope>
</reference>
<feature type="compositionally biased region" description="Polar residues" evidence="1">
    <location>
        <begin position="52"/>
        <end position="68"/>
    </location>
</feature>
<evidence type="ECO:0000259" key="2">
    <source>
        <dbReference type="Pfam" id="PF07727"/>
    </source>
</evidence>